<evidence type="ECO:0000313" key="3">
    <source>
        <dbReference type="Proteomes" id="UP000284706"/>
    </source>
</evidence>
<reference evidence="2 3" key="1">
    <citation type="journal article" date="2018" name="Evol. Lett.">
        <title>Horizontal gene cluster transfer increased hallucinogenic mushroom diversity.</title>
        <authorList>
            <person name="Reynolds H.T."/>
            <person name="Vijayakumar V."/>
            <person name="Gluck-Thaler E."/>
            <person name="Korotkin H.B."/>
            <person name="Matheny P.B."/>
            <person name="Slot J.C."/>
        </authorList>
    </citation>
    <scope>NUCLEOTIDE SEQUENCE [LARGE SCALE GENOMIC DNA]</scope>
    <source>
        <strain evidence="2 3">SRW20</strain>
    </source>
</reference>
<feature type="region of interest" description="Disordered" evidence="1">
    <location>
        <begin position="277"/>
        <end position="298"/>
    </location>
</feature>
<evidence type="ECO:0000313" key="2">
    <source>
        <dbReference type="EMBL" id="PPR05745.1"/>
    </source>
</evidence>
<accession>A0A409YRU6</accession>
<keyword evidence="3" id="KW-1185">Reference proteome</keyword>
<feature type="compositionally biased region" description="Pro residues" evidence="1">
    <location>
        <begin position="94"/>
        <end position="105"/>
    </location>
</feature>
<dbReference type="Proteomes" id="UP000284706">
    <property type="component" value="Unassembled WGS sequence"/>
</dbReference>
<dbReference type="InParanoid" id="A0A409YRU6"/>
<feature type="region of interest" description="Disordered" evidence="1">
    <location>
        <begin position="90"/>
        <end position="113"/>
    </location>
</feature>
<gene>
    <name evidence="2" type="ORF">CVT26_008498</name>
</gene>
<feature type="compositionally biased region" description="Basic and acidic residues" evidence="1">
    <location>
        <begin position="277"/>
        <end position="292"/>
    </location>
</feature>
<organism evidence="2 3">
    <name type="scientific">Gymnopilus dilepis</name>
    <dbReference type="NCBI Taxonomy" id="231916"/>
    <lineage>
        <taxon>Eukaryota</taxon>
        <taxon>Fungi</taxon>
        <taxon>Dikarya</taxon>
        <taxon>Basidiomycota</taxon>
        <taxon>Agaricomycotina</taxon>
        <taxon>Agaricomycetes</taxon>
        <taxon>Agaricomycetidae</taxon>
        <taxon>Agaricales</taxon>
        <taxon>Agaricineae</taxon>
        <taxon>Hymenogastraceae</taxon>
        <taxon>Gymnopilus</taxon>
    </lineage>
</organism>
<proteinExistence type="predicted"/>
<comment type="caution">
    <text evidence="2">The sequence shown here is derived from an EMBL/GenBank/DDBJ whole genome shotgun (WGS) entry which is preliminary data.</text>
</comment>
<name>A0A409YRU6_9AGAR</name>
<feature type="region of interest" description="Disordered" evidence="1">
    <location>
        <begin position="146"/>
        <end position="165"/>
    </location>
</feature>
<feature type="region of interest" description="Disordered" evidence="1">
    <location>
        <begin position="1"/>
        <end position="24"/>
    </location>
</feature>
<feature type="compositionally biased region" description="Basic and acidic residues" evidence="1">
    <location>
        <begin position="150"/>
        <end position="163"/>
    </location>
</feature>
<dbReference type="EMBL" id="NHYE01000436">
    <property type="protein sequence ID" value="PPR05745.1"/>
    <property type="molecule type" value="Genomic_DNA"/>
</dbReference>
<dbReference type="AlphaFoldDB" id="A0A409YRU6"/>
<protein>
    <submittedName>
        <fullName evidence="2">Uncharacterized protein</fullName>
    </submittedName>
</protein>
<sequence>MYLRSQHLGKRRTQRAADVDDHPPALPFRVATLLNPTADLPNIPTSVTTSPVRIAAAANGSPLCSFDTSNHLPRNGPSCSLLLLHPPAARRPLAKPPLRPKPPTDLPSAPSSRPITSHAMVLPARYPLSILQLLAALLPISHVRQLPSEEAERPEEKEVSDQARRKRMAQWSGITFGAALSLPNARRLPLPVPQEGDKCRKTWRRGMYLLQKNSCLPRRSHVLGDDTSCAPLAPPASPPPRVVLPIRPPPAASARRRGRSPIWSTAVLLSPGGVEVEGEKSGMEVGHRGAQEEREEDASSLVLSRLGLTPAYQVSVDKRVIGSRREAAWATDVESKQIS</sequence>
<evidence type="ECO:0000256" key="1">
    <source>
        <dbReference type="SAM" id="MobiDB-lite"/>
    </source>
</evidence>